<sequence>IHDYKSVNFAVYYAALFRKKNPDKNPYADYLLEEFKKSLPDYLQKEFFKDSFVWKKAEDVLKKIINIINRK</sequence>
<dbReference type="EMBL" id="LAZR01022972">
    <property type="protein sequence ID" value="KKL80059.1"/>
    <property type="molecule type" value="Genomic_DNA"/>
</dbReference>
<comment type="caution">
    <text evidence="1">The sequence shown here is derived from an EMBL/GenBank/DDBJ whole genome shotgun (WGS) entry which is preliminary data.</text>
</comment>
<protein>
    <submittedName>
        <fullName evidence="1">Uncharacterized protein</fullName>
    </submittedName>
</protein>
<accession>A0A0F9F148</accession>
<evidence type="ECO:0000313" key="1">
    <source>
        <dbReference type="EMBL" id="KKL80059.1"/>
    </source>
</evidence>
<gene>
    <name evidence="1" type="ORF">LCGC14_2008630</name>
</gene>
<organism evidence="1">
    <name type="scientific">marine sediment metagenome</name>
    <dbReference type="NCBI Taxonomy" id="412755"/>
    <lineage>
        <taxon>unclassified sequences</taxon>
        <taxon>metagenomes</taxon>
        <taxon>ecological metagenomes</taxon>
    </lineage>
</organism>
<feature type="non-terminal residue" evidence="1">
    <location>
        <position position="1"/>
    </location>
</feature>
<proteinExistence type="predicted"/>
<dbReference type="AlphaFoldDB" id="A0A0F9F148"/>
<reference evidence="1" key="1">
    <citation type="journal article" date="2015" name="Nature">
        <title>Complex archaea that bridge the gap between prokaryotes and eukaryotes.</title>
        <authorList>
            <person name="Spang A."/>
            <person name="Saw J.H."/>
            <person name="Jorgensen S.L."/>
            <person name="Zaremba-Niedzwiedzka K."/>
            <person name="Martijn J."/>
            <person name="Lind A.E."/>
            <person name="van Eijk R."/>
            <person name="Schleper C."/>
            <person name="Guy L."/>
            <person name="Ettema T.J."/>
        </authorList>
    </citation>
    <scope>NUCLEOTIDE SEQUENCE</scope>
</reference>
<name>A0A0F9F148_9ZZZZ</name>